<comment type="caution">
    <text evidence="1">The sequence shown here is derived from an EMBL/GenBank/DDBJ whole genome shotgun (WGS) entry which is preliminary data.</text>
</comment>
<dbReference type="RefSeq" id="WP_258308139.1">
    <property type="nucleotide sequence ID" value="NZ_QGGT01000011.1"/>
</dbReference>
<evidence type="ECO:0000313" key="1">
    <source>
        <dbReference type="EMBL" id="PWK30965.1"/>
    </source>
</evidence>
<proteinExistence type="predicted"/>
<gene>
    <name evidence="1" type="ORF">C7419_1116</name>
</gene>
<protein>
    <submittedName>
        <fullName evidence="1">Uncharacterized protein</fullName>
    </submittedName>
</protein>
<organism evidence="1 2">
    <name type="scientific">Cupriavidus plantarum</name>
    <dbReference type="NCBI Taxonomy" id="942865"/>
    <lineage>
        <taxon>Bacteria</taxon>
        <taxon>Pseudomonadati</taxon>
        <taxon>Pseudomonadota</taxon>
        <taxon>Betaproteobacteria</taxon>
        <taxon>Burkholderiales</taxon>
        <taxon>Burkholderiaceae</taxon>
        <taxon>Cupriavidus</taxon>
    </lineage>
</organism>
<dbReference type="EMBL" id="QGGT01000011">
    <property type="protein sequence ID" value="PWK30965.1"/>
    <property type="molecule type" value="Genomic_DNA"/>
</dbReference>
<name>A0A316EHQ0_9BURK</name>
<dbReference type="Proteomes" id="UP000245754">
    <property type="component" value="Unassembled WGS sequence"/>
</dbReference>
<evidence type="ECO:0000313" key="2">
    <source>
        <dbReference type="Proteomes" id="UP000245754"/>
    </source>
</evidence>
<accession>A0A316EHQ0</accession>
<dbReference type="InterPro" id="IPR056113">
    <property type="entry name" value="DUF7696"/>
</dbReference>
<dbReference type="AlphaFoldDB" id="A0A316EHQ0"/>
<dbReference type="Pfam" id="PF24751">
    <property type="entry name" value="DUF7696"/>
    <property type="match status" value="1"/>
</dbReference>
<keyword evidence="2" id="KW-1185">Reference proteome</keyword>
<sequence>MQAAFQTQDPATLGITMAATIAAAIDAAMLSRRDAYAGQPQAWHLFCEASHVATLNGPLRDAFIARVAEQRGADIALRLAAKADAIREAAIARCREAAPA</sequence>
<reference evidence="1 2" key="1">
    <citation type="submission" date="2018-05" db="EMBL/GenBank/DDBJ databases">
        <title>Genomic Encyclopedia of Type Strains, Phase IV (KMG-V): Genome sequencing to study the core and pangenomes of soil and plant-associated prokaryotes.</title>
        <authorList>
            <person name="Whitman W."/>
        </authorList>
    </citation>
    <scope>NUCLEOTIDE SEQUENCE [LARGE SCALE GENOMIC DNA]</scope>
    <source>
        <strain evidence="1 2">SLV-132</strain>
    </source>
</reference>